<evidence type="ECO:0000256" key="1">
    <source>
        <dbReference type="ARBA" id="ARBA00004167"/>
    </source>
</evidence>
<evidence type="ECO:0000313" key="8">
    <source>
        <dbReference type="Proteomes" id="UP001217089"/>
    </source>
</evidence>
<proteinExistence type="predicted"/>
<evidence type="ECO:0000256" key="3">
    <source>
        <dbReference type="ARBA" id="ARBA00022729"/>
    </source>
</evidence>
<keyword evidence="5" id="KW-0472">Membrane</keyword>
<comment type="caution">
    <text evidence="7">The sequence shown here is derived from an EMBL/GenBank/DDBJ whole genome shotgun (WGS) entry which is preliminary data.</text>
</comment>
<accession>A0ABQ9FT72</accession>
<protein>
    <submittedName>
        <fullName evidence="7">Uncharacterized protein</fullName>
    </submittedName>
</protein>
<keyword evidence="8" id="KW-1185">Reference proteome</keyword>
<evidence type="ECO:0000256" key="5">
    <source>
        <dbReference type="ARBA" id="ARBA00023136"/>
    </source>
</evidence>
<evidence type="ECO:0000313" key="7">
    <source>
        <dbReference type="EMBL" id="KAJ8320464.1"/>
    </source>
</evidence>
<dbReference type="Gene3D" id="3.80.10.10">
    <property type="entry name" value="Ribonuclease Inhibitor"/>
    <property type="match status" value="2"/>
</dbReference>
<keyword evidence="2" id="KW-0812">Transmembrane</keyword>
<dbReference type="SUPFAM" id="SSF52058">
    <property type="entry name" value="L domain-like"/>
    <property type="match status" value="1"/>
</dbReference>
<keyword evidence="3 6" id="KW-0732">Signal</keyword>
<feature type="signal peptide" evidence="6">
    <location>
        <begin position="1"/>
        <end position="22"/>
    </location>
</feature>
<comment type="subcellular location">
    <subcellularLocation>
        <location evidence="1">Membrane</location>
        <topology evidence="1">Single-pass membrane protein</topology>
    </subcellularLocation>
</comment>
<dbReference type="PANTHER" id="PTHR24365">
    <property type="entry name" value="TOLL-LIKE RECEPTOR"/>
    <property type="match status" value="1"/>
</dbReference>
<sequence length="309" mass="32919">MAMHFKRFLGIFVVCFLTFSESTVPSGCSYDSTDSVGIYTCDFSQLGFPLVYYGFSPAPQRLKLKNINGNLPGSGTFSGFSSYSSASFDTNYASSLELECITSAAASLTITGTTFSGMGYVQQLKIKNCYTSSFPTSVFSNIIEVDSLIITGGTAAGLASDSFTGLSIKNLSVPNSQSLFEMSNTVLPGGTLPANLLSGFTDVKQIVLDNVGLTSISASDLSSNTMLTYLSLKHNSFTTIPSDLFTGLDGLNLLDVTGIDWDCSCDNLWFLEYAITNGIEITEGVICNTPTSYLVKPSKNGVSDACQFS</sequence>
<keyword evidence="4" id="KW-1133">Transmembrane helix</keyword>
<dbReference type="InterPro" id="IPR032675">
    <property type="entry name" value="LRR_dom_sf"/>
</dbReference>
<dbReference type="Pfam" id="PF13855">
    <property type="entry name" value="LRR_8"/>
    <property type="match status" value="1"/>
</dbReference>
<dbReference type="Proteomes" id="UP001217089">
    <property type="component" value="Unassembled WGS sequence"/>
</dbReference>
<evidence type="ECO:0000256" key="2">
    <source>
        <dbReference type="ARBA" id="ARBA00022692"/>
    </source>
</evidence>
<evidence type="ECO:0000256" key="6">
    <source>
        <dbReference type="SAM" id="SignalP"/>
    </source>
</evidence>
<dbReference type="InterPro" id="IPR001611">
    <property type="entry name" value="Leu-rich_rpt"/>
</dbReference>
<evidence type="ECO:0000256" key="4">
    <source>
        <dbReference type="ARBA" id="ARBA00022989"/>
    </source>
</evidence>
<reference evidence="7 8" key="1">
    <citation type="submission" date="2022-12" db="EMBL/GenBank/DDBJ databases">
        <title>Chromosome-level genome of Tegillarca granosa.</title>
        <authorList>
            <person name="Kim J."/>
        </authorList>
    </citation>
    <scope>NUCLEOTIDE SEQUENCE [LARGE SCALE GENOMIC DNA]</scope>
    <source>
        <strain evidence="7">Teg-2019</strain>
        <tissue evidence="7">Adductor muscle</tissue>
    </source>
</reference>
<dbReference type="EMBL" id="JARBDR010000141">
    <property type="protein sequence ID" value="KAJ8320464.1"/>
    <property type="molecule type" value="Genomic_DNA"/>
</dbReference>
<feature type="chain" id="PRO_5047323724" evidence="6">
    <location>
        <begin position="23"/>
        <end position="309"/>
    </location>
</feature>
<dbReference type="PANTHER" id="PTHR24365:SF541">
    <property type="entry name" value="PROTEIN TOLL-RELATED"/>
    <property type="match status" value="1"/>
</dbReference>
<organism evidence="7 8">
    <name type="scientific">Tegillarca granosa</name>
    <name type="common">Malaysian cockle</name>
    <name type="synonym">Anadara granosa</name>
    <dbReference type="NCBI Taxonomy" id="220873"/>
    <lineage>
        <taxon>Eukaryota</taxon>
        <taxon>Metazoa</taxon>
        <taxon>Spiralia</taxon>
        <taxon>Lophotrochozoa</taxon>
        <taxon>Mollusca</taxon>
        <taxon>Bivalvia</taxon>
        <taxon>Autobranchia</taxon>
        <taxon>Pteriomorphia</taxon>
        <taxon>Arcoida</taxon>
        <taxon>Arcoidea</taxon>
        <taxon>Arcidae</taxon>
        <taxon>Tegillarca</taxon>
    </lineage>
</organism>
<gene>
    <name evidence="7" type="ORF">KUTeg_002051</name>
</gene>
<name>A0ABQ9FT72_TEGGR</name>